<protein>
    <submittedName>
        <fullName evidence="1">Uncharacterized protein</fullName>
    </submittedName>
</protein>
<name>D6TW80_KTERA</name>
<dbReference type="STRING" id="485913.Krac_5511"/>
<evidence type="ECO:0000313" key="2">
    <source>
        <dbReference type="Proteomes" id="UP000004508"/>
    </source>
</evidence>
<dbReference type="InParanoid" id="D6TW80"/>
<gene>
    <name evidence="1" type="ORF">Krac_5511</name>
</gene>
<keyword evidence="2" id="KW-1185">Reference proteome</keyword>
<accession>D6TW80</accession>
<sequence length="70" mass="7670">MEGKEDCSHLPCELSPLGLLTPVKYATGSCPRTAATHVKEAFYCLFLIPLLYQSMAYVQQASEALLSYLG</sequence>
<reference evidence="1 2" key="1">
    <citation type="journal article" date="2011" name="Stand. Genomic Sci.">
        <title>Non-contiguous finished genome sequence and contextual data of the filamentous soil bacterium Ktedonobacter racemifer type strain (SOSP1-21).</title>
        <authorList>
            <person name="Chang Y.J."/>
            <person name="Land M."/>
            <person name="Hauser L."/>
            <person name="Chertkov O."/>
            <person name="Del Rio T.G."/>
            <person name="Nolan M."/>
            <person name="Copeland A."/>
            <person name="Tice H."/>
            <person name="Cheng J.F."/>
            <person name="Lucas S."/>
            <person name="Han C."/>
            <person name="Goodwin L."/>
            <person name="Pitluck S."/>
            <person name="Ivanova N."/>
            <person name="Ovchinikova G."/>
            <person name="Pati A."/>
            <person name="Chen A."/>
            <person name="Palaniappan K."/>
            <person name="Mavromatis K."/>
            <person name="Liolios K."/>
            <person name="Brettin T."/>
            <person name="Fiebig A."/>
            <person name="Rohde M."/>
            <person name="Abt B."/>
            <person name="Goker M."/>
            <person name="Detter J.C."/>
            <person name="Woyke T."/>
            <person name="Bristow J."/>
            <person name="Eisen J.A."/>
            <person name="Markowitz V."/>
            <person name="Hugenholtz P."/>
            <person name="Kyrpides N.C."/>
            <person name="Klenk H.P."/>
            <person name="Lapidus A."/>
        </authorList>
    </citation>
    <scope>NUCLEOTIDE SEQUENCE [LARGE SCALE GENOMIC DNA]</scope>
    <source>
        <strain evidence="2">DSM 44963</strain>
    </source>
</reference>
<dbReference type="AlphaFoldDB" id="D6TW80"/>
<dbReference type="Proteomes" id="UP000004508">
    <property type="component" value="Unassembled WGS sequence"/>
</dbReference>
<organism evidence="1 2">
    <name type="scientific">Ktedonobacter racemifer DSM 44963</name>
    <dbReference type="NCBI Taxonomy" id="485913"/>
    <lineage>
        <taxon>Bacteria</taxon>
        <taxon>Bacillati</taxon>
        <taxon>Chloroflexota</taxon>
        <taxon>Ktedonobacteria</taxon>
        <taxon>Ktedonobacterales</taxon>
        <taxon>Ktedonobacteraceae</taxon>
        <taxon>Ktedonobacter</taxon>
    </lineage>
</organism>
<dbReference type="EMBL" id="ADVG01000003">
    <property type="protein sequence ID" value="EFH84463.1"/>
    <property type="molecule type" value="Genomic_DNA"/>
</dbReference>
<proteinExistence type="predicted"/>
<comment type="caution">
    <text evidence="1">The sequence shown here is derived from an EMBL/GenBank/DDBJ whole genome shotgun (WGS) entry which is preliminary data.</text>
</comment>
<evidence type="ECO:0000313" key="1">
    <source>
        <dbReference type="EMBL" id="EFH84463.1"/>
    </source>
</evidence>